<dbReference type="Gene3D" id="2.10.110.10">
    <property type="entry name" value="Cysteine Rich Protein"/>
    <property type="match status" value="1"/>
</dbReference>
<evidence type="ECO:0000256" key="3">
    <source>
        <dbReference type="ARBA" id="ARBA00022833"/>
    </source>
</evidence>
<evidence type="ECO:0000256" key="1">
    <source>
        <dbReference type="ARBA" id="ARBA00022723"/>
    </source>
</evidence>
<dbReference type="EMBL" id="JARK01001560">
    <property type="protein sequence ID" value="EYB90009.1"/>
    <property type="molecule type" value="Genomic_DNA"/>
</dbReference>
<protein>
    <recommendedName>
        <fullName evidence="5">LIM zinc-binding domain-containing protein</fullName>
    </recommendedName>
</protein>
<feature type="domain" description="LIM zinc-binding" evidence="5">
    <location>
        <begin position="9"/>
        <end position="52"/>
    </location>
</feature>
<accession>A0A016SI77</accession>
<sequence>MINVSSPRVDVGGASHQMRVFHVACFKCKKCDTKLAGSSFYNIDNDPICDKCYQVSEDQPHPSSPATLRISTSLRILSTTPLVLHMQVYAITVLVVMCVPPGS</sequence>
<comment type="caution">
    <text evidence="6">The sequence shown here is derived from an EMBL/GenBank/DDBJ whole genome shotgun (WGS) entry which is preliminary data.</text>
</comment>
<dbReference type="PANTHER" id="PTHR24207:SF2">
    <property type="entry name" value="ZYX102 PROTEIN"/>
    <property type="match status" value="1"/>
</dbReference>
<dbReference type="GO" id="GO:0098609">
    <property type="term" value="P:cell-cell adhesion"/>
    <property type="evidence" value="ECO:0007669"/>
    <property type="project" value="TreeGrafter"/>
</dbReference>
<dbReference type="Pfam" id="PF00412">
    <property type="entry name" value="LIM"/>
    <property type="match status" value="1"/>
</dbReference>
<keyword evidence="3" id="KW-0862">Zinc</keyword>
<dbReference type="GO" id="GO:0005925">
    <property type="term" value="C:focal adhesion"/>
    <property type="evidence" value="ECO:0007669"/>
    <property type="project" value="TreeGrafter"/>
</dbReference>
<proteinExistence type="predicted"/>
<dbReference type="AlphaFoldDB" id="A0A016SI77"/>
<dbReference type="InterPro" id="IPR001781">
    <property type="entry name" value="Znf_LIM"/>
</dbReference>
<evidence type="ECO:0000256" key="2">
    <source>
        <dbReference type="ARBA" id="ARBA00022737"/>
    </source>
</evidence>
<dbReference type="SUPFAM" id="SSF57716">
    <property type="entry name" value="Glucocorticoid receptor-like (DNA-binding domain)"/>
    <property type="match status" value="1"/>
</dbReference>
<organism evidence="6 7">
    <name type="scientific">Ancylostoma ceylanicum</name>
    <dbReference type="NCBI Taxonomy" id="53326"/>
    <lineage>
        <taxon>Eukaryota</taxon>
        <taxon>Metazoa</taxon>
        <taxon>Ecdysozoa</taxon>
        <taxon>Nematoda</taxon>
        <taxon>Chromadorea</taxon>
        <taxon>Rhabditida</taxon>
        <taxon>Rhabditina</taxon>
        <taxon>Rhabditomorpha</taxon>
        <taxon>Strongyloidea</taxon>
        <taxon>Ancylostomatidae</taxon>
        <taxon>Ancylostomatinae</taxon>
        <taxon>Ancylostoma</taxon>
    </lineage>
</organism>
<evidence type="ECO:0000313" key="6">
    <source>
        <dbReference type="EMBL" id="EYB90009.1"/>
    </source>
</evidence>
<keyword evidence="2" id="KW-0677">Repeat</keyword>
<gene>
    <name evidence="6" type="primary">Acey_s0224.g2705</name>
    <name evidence="6" type="ORF">Y032_0224g2705</name>
</gene>
<evidence type="ECO:0000313" key="7">
    <source>
        <dbReference type="Proteomes" id="UP000024635"/>
    </source>
</evidence>
<dbReference type="OrthoDB" id="25414at2759"/>
<name>A0A016SI77_9BILA</name>
<dbReference type="SMART" id="SM00132">
    <property type="entry name" value="LIM"/>
    <property type="match status" value="1"/>
</dbReference>
<evidence type="ECO:0000259" key="5">
    <source>
        <dbReference type="SMART" id="SM00132"/>
    </source>
</evidence>
<keyword evidence="4" id="KW-0440">LIM domain</keyword>
<keyword evidence="1" id="KW-0479">Metal-binding</keyword>
<keyword evidence="7" id="KW-1185">Reference proteome</keyword>
<dbReference type="GO" id="GO:0001725">
    <property type="term" value="C:stress fiber"/>
    <property type="evidence" value="ECO:0007669"/>
    <property type="project" value="TreeGrafter"/>
</dbReference>
<dbReference type="GO" id="GO:0046872">
    <property type="term" value="F:metal ion binding"/>
    <property type="evidence" value="ECO:0007669"/>
    <property type="project" value="UniProtKB-KW"/>
</dbReference>
<reference evidence="7" key="1">
    <citation type="journal article" date="2015" name="Nat. Genet.">
        <title>The genome and transcriptome of the zoonotic hookworm Ancylostoma ceylanicum identify infection-specific gene families.</title>
        <authorList>
            <person name="Schwarz E.M."/>
            <person name="Hu Y."/>
            <person name="Antoshechkin I."/>
            <person name="Miller M.M."/>
            <person name="Sternberg P.W."/>
            <person name="Aroian R.V."/>
        </authorList>
    </citation>
    <scope>NUCLEOTIDE SEQUENCE</scope>
    <source>
        <strain evidence="7">HY135</strain>
    </source>
</reference>
<dbReference type="PANTHER" id="PTHR24207">
    <property type="entry name" value="ZYX102 PROTEIN"/>
    <property type="match status" value="1"/>
</dbReference>
<evidence type="ECO:0000256" key="4">
    <source>
        <dbReference type="ARBA" id="ARBA00023038"/>
    </source>
</evidence>
<dbReference type="Proteomes" id="UP000024635">
    <property type="component" value="Unassembled WGS sequence"/>
</dbReference>